<dbReference type="EMBL" id="JASWJB010000148">
    <property type="protein sequence ID" value="KAK2594955.1"/>
    <property type="molecule type" value="Genomic_DNA"/>
</dbReference>
<dbReference type="Proteomes" id="UP001251528">
    <property type="component" value="Unassembled WGS sequence"/>
</dbReference>
<comment type="caution">
    <text evidence="1">The sequence shown here is derived from an EMBL/GenBank/DDBJ whole genome shotgun (WGS) entry which is preliminary data.</text>
</comment>
<dbReference type="AlphaFoldDB" id="A0AAJ0CLA4"/>
<keyword evidence="2" id="KW-1185">Reference proteome</keyword>
<organism evidence="1 2">
    <name type="scientific">Conoideocrella luteorostrata</name>
    <dbReference type="NCBI Taxonomy" id="1105319"/>
    <lineage>
        <taxon>Eukaryota</taxon>
        <taxon>Fungi</taxon>
        <taxon>Dikarya</taxon>
        <taxon>Ascomycota</taxon>
        <taxon>Pezizomycotina</taxon>
        <taxon>Sordariomycetes</taxon>
        <taxon>Hypocreomycetidae</taxon>
        <taxon>Hypocreales</taxon>
        <taxon>Clavicipitaceae</taxon>
        <taxon>Conoideocrella</taxon>
    </lineage>
</organism>
<protein>
    <submittedName>
        <fullName evidence="1">Uncharacterized protein</fullName>
    </submittedName>
</protein>
<sequence length="78" mass="8681">MERLRKTFFDPLAASKARIREILTQLPAGSAHPFSPEKPLLRHTNSGIDEIIISSYTEDFFNVVDLGAMGEILLSIPP</sequence>
<reference evidence="1" key="1">
    <citation type="submission" date="2023-06" db="EMBL/GenBank/DDBJ databases">
        <title>Conoideocrella luteorostrata (Hypocreales: Clavicipitaceae), a potential biocontrol fungus for elongate hemlock scale in United States Christmas tree production areas.</title>
        <authorList>
            <person name="Barrett H."/>
            <person name="Lovett B."/>
            <person name="Macias A.M."/>
            <person name="Stajich J.E."/>
            <person name="Kasson M.T."/>
        </authorList>
    </citation>
    <scope>NUCLEOTIDE SEQUENCE</scope>
    <source>
        <strain evidence="1">ARSEF 14590</strain>
    </source>
</reference>
<accession>A0AAJ0CLA4</accession>
<name>A0AAJ0CLA4_9HYPO</name>
<proteinExistence type="predicted"/>
<evidence type="ECO:0000313" key="2">
    <source>
        <dbReference type="Proteomes" id="UP001251528"/>
    </source>
</evidence>
<evidence type="ECO:0000313" key="1">
    <source>
        <dbReference type="EMBL" id="KAK2594955.1"/>
    </source>
</evidence>
<gene>
    <name evidence="1" type="ORF">QQS21_007313</name>
</gene>